<name>A0A4Y8SMU2_9SPHI</name>
<dbReference type="OrthoDB" id="797075at2"/>
<keyword evidence="3" id="KW-1185">Reference proteome</keyword>
<dbReference type="Proteomes" id="UP000297540">
    <property type="component" value="Unassembled WGS sequence"/>
</dbReference>
<dbReference type="EMBL" id="SOZE01000002">
    <property type="protein sequence ID" value="TFF40228.1"/>
    <property type="molecule type" value="Genomic_DNA"/>
</dbReference>
<sequence>MKRILIAICLIFACFRGFAQTKGKATPPIITTKKVYLQYQNQKDSLLIPVVSDDYPGLQKALSDSVLFSGEKLQDVIDNYRKCGCGITSLNYKVEYANSRMVSIRLYYEGMGAYPSAYQTWLTLLADDGNSISLNTALGDGGTDYILQKYKQILISRINRDMTGQPRETNAVATRKELLTAVGKLKAKDITNKFLLTPKGLLVTTDNVLPHVIQNLEPQREVLFTMAELKKFSVAYSVEPGWHTTIKRPSPPLAH</sequence>
<evidence type="ECO:0000256" key="1">
    <source>
        <dbReference type="SAM" id="SignalP"/>
    </source>
</evidence>
<feature type="signal peptide" evidence="1">
    <location>
        <begin position="1"/>
        <end position="19"/>
    </location>
</feature>
<organism evidence="2 3">
    <name type="scientific">Mucilaginibacter psychrotolerans</name>
    <dbReference type="NCBI Taxonomy" id="1524096"/>
    <lineage>
        <taxon>Bacteria</taxon>
        <taxon>Pseudomonadati</taxon>
        <taxon>Bacteroidota</taxon>
        <taxon>Sphingobacteriia</taxon>
        <taxon>Sphingobacteriales</taxon>
        <taxon>Sphingobacteriaceae</taxon>
        <taxon>Mucilaginibacter</taxon>
    </lineage>
</organism>
<proteinExistence type="predicted"/>
<protein>
    <recommendedName>
        <fullName evidence="4">DUF4163 domain-containing protein</fullName>
    </recommendedName>
</protein>
<keyword evidence="1" id="KW-0732">Signal</keyword>
<comment type="caution">
    <text evidence="2">The sequence shown here is derived from an EMBL/GenBank/DDBJ whole genome shotgun (WGS) entry which is preliminary data.</text>
</comment>
<dbReference type="RefSeq" id="WP_133226515.1">
    <property type="nucleotide sequence ID" value="NZ_SOZE01000002.1"/>
</dbReference>
<evidence type="ECO:0000313" key="3">
    <source>
        <dbReference type="Proteomes" id="UP000297540"/>
    </source>
</evidence>
<feature type="chain" id="PRO_5021328376" description="DUF4163 domain-containing protein" evidence="1">
    <location>
        <begin position="20"/>
        <end position="255"/>
    </location>
</feature>
<evidence type="ECO:0008006" key="4">
    <source>
        <dbReference type="Google" id="ProtNLM"/>
    </source>
</evidence>
<reference evidence="2 3" key="1">
    <citation type="journal article" date="2017" name="Int. J. Syst. Evol. Microbiol.">
        <title>Mucilaginibacterpsychrotolerans sp. nov., isolated from peatlands.</title>
        <authorList>
            <person name="Deng Y."/>
            <person name="Shen L."/>
            <person name="Xu B."/>
            <person name="Liu Y."/>
            <person name="Gu Z."/>
            <person name="Liu H."/>
            <person name="Zhou Y."/>
        </authorList>
    </citation>
    <scope>NUCLEOTIDE SEQUENCE [LARGE SCALE GENOMIC DNA]</scope>
    <source>
        <strain evidence="2 3">NH7-4</strain>
    </source>
</reference>
<gene>
    <name evidence="2" type="ORF">E2R66_02970</name>
</gene>
<dbReference type="AlphaFoldDB" id="A0A4Y8SMU2"/>
<accession>A0A4Y8SMU2</accession>
<evidence type="ECO:0000313" key="2">
    <source>
        <dbReference type="EMBL" id="TFF40228.1"/>
    </source>
</evidence>